<name>A0A545AZS9_9ACTN</name>
<dbReference type="RefSeq" id="WP_142702445.1">
    <property type="nucleotide sequence ID" value="NZ_VIRS01000001.1"/>
</dbReference>
<sequence length="349" mass="37877">MDETTTRVLFQQISADAPRPSAVDLHRVVRRAERRRRRHRRRVASVAGLTVLVLTSAVAVLVTGVGPDRTDIAAPAVPGPGYGPTLTSAPAEFDPARHAIQVGWLPSGNPYVTQQVSTTEVALIASDRDGESDYWIRLAPRGHALNQTFHGMQNASSVAGPEIGGEPSRWFTAAGTHEHELRWQWAPGAEAGVLVDDGPDALETAVRIATSTHVTDTALRLPFTIATPPAYRLDSVTFSRRGDELRTYGATYQDPATGSFIDVGVASNTLTLDFEPNAVIAHRPGQTIQDGEFSRVRVRQPTVQFEVSCAERPKTARSVAIATGTCRAAADTIRLVANPLRWDTWPRVR</sequence>
<dbReference type="AlphaFoldDB" id="A0A545AZS9"/>
<comment type="caution">
    <text evidence="2">The sequence shown here is derived from an EMBL/GenBank/DDBJ whole genome shotgun (WGS) entry which is preliminary data.</text>
</comment>
<organism evidence="2 3">
    <name type="scientific">Cryptosporangium phraense</name>
    <dbReference type="NCBI Taxonomy" id="2593070"/>
    <lineage>
        <taxon>Bacteria</taxon>
        <taxon>Bacillati</taxon>
        <taxon>Actinomycetota</taxon>
        <taxon>Actinomycetes</taxon>
        <taxon>Cryptosporangiales</taxon>
        <taxon>Cryptosporangiaceae</taxon>
        <taxon>Cryptosporangium</taxon>
    </lineage>
</organism>
<evidence type="ECO:0000313" key="3">
    <source>
        <dbReference type="Proteomes" id="UP000317982"/>
    </source>
</evidence>
<feature type="transmembrane region" description="Helical" evidence="1">
    <location>
        <begin position="43"/>
        <end position="65"/>
    </location>
</feature>
<dbReference type="EMBL" id="VIRS01000001">
    <property type="protein sequence ID" value="TQS46827.1"/>
    <property type="molecule type" value="Genomic_DNA"/>
</dbReference>
<gene>
    <name evidence="2" type="ORF">FL583_00675</name>
</gene>
<dbReference type="OrthoDB" id="5185175at2"/>
<accession>A0A545AZS9</accession>
<keyword evidence="3" id="KW-1185">Reference proteome</keyword>
<evidence type="ECO:0000256" key="1">
    <source>
        <dbReference type="SAM" id="Phobius"/>
    </source>
</evidence>
<proteinExistence type="predicted"/>
<keyword evidence="1" id="KW-0472">Membrane</keyword>
<keyword evidence="1" id="KW-1133">Transmembrane helix</keyword>
<keyword evidence="1" id="KW-0812">Transmembrane</keyword>
<dbReference type="Proteomes" id="UP000317982">
    <property type="component" value="Unassembled WGS sequence"/>
</dbReference>
<evidence type="ECO:0000313" key="2">
    <source>
        <dbReference type="EMBL" id="TQS46827.1"/>
    </source>
</evidence>
<reference evidence="2 3" key="1">
    <citation type="submission" date="2019-07" db="EMBL/GenBank/DDBJ databases">
        <title>Cryptosporangium phraense sp. nov., isolated from plant litter.</title>
        <authorList>
            <person name="Suriyachadkun C."/>
        </authorList>
    </citation>
    <scope>NUCLEOTIDE SEQUENCE [LARGE SCALE GENOMIC DNA]</scope>
    <source>
        <strain evidence="2 3">A-T 5661</strain>
    </source>
</reference>
<protein>
    <submittedName>
        <fullName evidence="2">Uncharacterized protein</fullName>
    </submittedName>
</protein>
<dbReference type="InParanoid" id="A0A545AZS9"/>